<feature type="region of interest" description="Disordered" evidence="2">
    <location>
        <begin position="913"/>
        <end position="932"/>
    </location>
</feature>
<organism evidence="5 6">
    <name type="scientific">Pseudomarimonas salicorniae</name>
    <dbReference type="NCBI Taxonomy" id="2933270"/>
    <lineage>
        <taxon>Bacteria</taxon>
        <taxon>Pseudomonadati</taxon>
        <taxon>Pseudomonadota</taxon>
        <taxon>Gammaproteobacteria</taxon>
        <taxon>Lysobacterales</taxon>
        <taxon>Lysobacteraceae</taxon>
        <taxon>Pseudomarimonas</taxon>
    </lineage>
</organism>
<feature type="transmembrane region" description="Helical" evidence="3">
    <location>
        <begin position="20"/>
        <end position="41"/>
    </location>
</feature>
<accession>A0ABT0GEN0</accession>
<feature type="transmembrane region" description="Helical" evidence="3">
    <location>
        <begin position="131"/>
        <end position="149"/>
    </location>
</feature>
<dbReference type="Pfam" id="PF13435">
    <property type="entry name" value="Cytochrome_C554"/>
    <property type="match status" value="1"/>
</dbReference>
<evidence type="ECO:0000256" key="2">
    <source>
        <dbReference type="SAM" id="MobiDB-lite"/>
    </source>
</evidence>
<keyword evidence="3" id="KW-1133">Transmembrane helix</keyword>
<dbReference type="RefSeq" id="WP_248205827.1">
    <property type="nucleotide sequence ID" value="NZ_JALNMH010000003.1"/>
</dbReference>
<dbReference type="InterPro" id="IPR036280">
    <property type="entry name" value="Multihaem_cyt_sf"/>
</dbReference>
<dbReference type="Gene3D" id="1.25.40.10">
    <property type="entry name" value="Tetratricopeptide repeat domain"/>
    <property type="match status" value="2"/>
</dbReference>
<dbReference type="Proteomes" id="UP001431449">
    <property type="component" value="Unassembled WGS sequence"/>
</dbReference>
<name>A0ABT0GEN0_9GAMM</name>
<feature type="domain" description="Cytochrome c-552/4" evidence="4">
    <location>
        <begin position="222"/>
        <end position="309"/>
    </location>
</feature>
<evidence type="ECO:0000313" key="6">
    <source>
        <dbReference type="Proteomes" id="UP001431449"/>
    </source>
</evidence>
<protein>
    <recommendedName>
        <fullName evidence="4">Cytochrome c-552/4 domain-containing protein</fullName>
    </recommendedName>
</protein>
<proteinExistence type="predicted"/>
<evidence type="ECO:0000256" key="3">
    <source>
        <dbReference type="SAM" id="Phobius"/>
    </source>
</evidence>
<dbReference type="InterPro" id="IPR051829">
    <property type="entry name" value="Multiheme_Cytochr_ET"/>
</dbReference>
<keyword evidence="1" id="KW-0732">Signal</keyword>
<dbReference type="PANTHER" id="PTHR35038:SF5">
    <property type="entry name" value="CYTOCHROME C-TYPE PROTEIN NRFB"/>
    <property type="match status" value="1"/>
</dbReference>
<gene>
    <name evidence="5" type="ORF">M0G41_04820</name>
</gene>
<dbReference type="InterPro" id="IPR023155">
    <property type="entry name" value="Cyt_c-552/4"/>
</dbReference>
<reference evidence="5" key="1">
    <citation type="submission" date="2022-04" db="EMBL/GenBank/DDBJ databases">
        <title>Lysobacter sp. CAU 1642 isolated from sea sand.</title>
        <authorList>
            <person name="Kim W."/>
        </authorList>
    </citation>
    <scope>NUCLEOTIDE SEQUENCE</scope>
    <source>
        <strain evidence="5">CAU 1642</strain>
    </source>
</reference>
<dbReference type="SUPFAM" id="SSF48452">
    <property type="entry name" value="TPR-like"/>
    <property type="match status" value="1"/>
</dbReference>
<keyword evidence="3" id="KW-0472">Membrane</keyword>
<dbReference type="SUPFAM" id="SSF48695">
    <property type="entry name" value="Multiheme cytochromes"/>
    <property type="match status" value="1"/>
</dbReference>
<dbReference type="PANTHER" id="PTHR35038">
    <property type="entry name" value="DISSIMILATORY SULFITE REDUCTASE SIRA"/>
    <property type="match status" value="1"/>
</dbReference>
<dbReference type="InterPro" id="IPR011990">
    <property type="entry name" value="TPR-like_helical_dom_sf"/>
</dbReference>
<comment type="caution">
    <text evidence="5">The sequence shown here is derived from an EMBL/GenBank/DDBJ whole genome shotgun (WGS) entry which is preliminary data.</text>
</comment>
<evidence type="ECO:0000256" key="1">
    <source>
        <dbReference type="ARBA" id="ARBA00022729"/>
    </source>
</evidence>
<dbReference type="EMBL" id="JALNMH010000003">
    <property type="protein sequence ID" value="MCK7592991.1"/>
    <property type="molecule type" value="Genomic_DNA"/>
</dbReference>
<dbReference type="Gene3D" id="1.10.1130.10">
    <property type="entry name" value="Flavocytochrome C3, Chain A"/>
    <property type="match status" value="1"/>
</dbReference>
<feature type="transmembrane region" description="Helical" evidence="3">
    <location>
        <begin position="161"/>
        <end position="181"/>
    </location>
</feature>
<evidence type="ECO:0000259" key="4">
    <source>
        <dbReference type="Pfam" id="PF13435"/>
    </source>
</evidence>
<keyword evidence="6" id="KW-1185">Reference proteome</keyword>
<keyword evidence="3" id="KW-0812">Transmembrane</keyword>
<feature type="transmembrane region" description="Helical" evidence="3">
    <location>
        <begin position="94"/>
        <end position="116"/>
    </location>
</feature>
<sequence>MVTRSRPAPRKAVGPRLRWLLRGVLVLFALLAVNSVYLGAVSLLEWHSARTYQDYGYQLMFAFHLLAGLLLVVPALVFIGLHTRNTWRRPNRRAVYAGLGLFGAVFALLVSGLLLVRFEGFELNHPTGRSLAYWAHIATPLFCLWLFLLHRLAGPRIRWRAGLGVAASGLLVIAPLVWLQLQDPRDWGQPGRDGSADFTPALVRSATGNPIPGEVLMRDDYCASCHKDAHDRWQHSAHRFASFNNPVYLFAVRNTRQAMLERDGDVRGARFCAGCHDLVPLLSGAFDDPDFDDQHHPTAKAGITCTSCHAITHVNSVRGNGDFTIEEPIHYPFAFSGQPALAWLSRQLIKANPDFHKRTFLKPLHKQAEFCGTCHKVHLPEALNDYKWLRGQNHYDGFLLSGVSGHGVTSFYYPPKAQSGCNGCHMPLREDGDFAARDFDGSGRLSVHDHLFPAANTGIPALLDFPDHVNAAHQDMLEKALRIDLVALRAEGRIDGELIGPLRPSLPALQPGKSYLVETVVRTLGLGHPFTEGTADSNEVWVEIEARLDGALIGHSGRIDPATGEVDPWSHFINAFVLDREGRRIDRRNPEDIFVPLYSHQIPPGAADLLHFRIELPEDAQGQLDLTARVHYRKFDTAMMRYVQGEGFSGNTLPISLLAEDSVSLPVGRSESVGQVAYEAIPEWQRWNDYGIGALRKPERRQLRQAEEAFQRVESLGLADGALNLARVYLEEGRLDEAADALRRAGEHPQPALPWSRTWFGGLLLKQQGQLIEAIDAFESLADTRFAEARARGFDFSRDYRLLNELGQTWVELSKGLRGEAKAAQRQAALEEAARWFEAALAQDPENAMSHYNLSQVRRELGDEAASARHAAEHARYRVDENARDRAIAAARQRYPAARAAADPVVIHDLQRSGREAHAAAPEATRFKAGTP</sequence>
<evidence type="ECO:0000313" key="5">
    <source>
        <dbReference type="EMBL" id="MCK7592991.1"/>
    </source>
</evidence>
<feature type="transmembrane region" description="Helical" evidence="3">
    <location>
        <begin position="61"/>
        <end position="82"/>
    </location>
</feature>